<evidence type="ECO:0000256" key="3">
    <source>
        <dbReference type="ARBA" id="ARBA00007063"/>
    </source>
</evidence>
<evidence type="ECO:0000256" key="8">
    <source>
        <dbReference type="ARBA" id="ARBA00022989"/>
    </source>
</evidence>
<evidence type="ECO:0000256" key="5">
    <source>
        <dbReference type="ARBA" id="ARBA00022679"/>
    </source>
</evidence>
<dbReference type="OrthoDB" id="497541at2759"/>
<evidence type="ECO:0000256" key="1">
    <source>
        <dbReference type="ARBA" id="ARBA00004477"/>
    </source>
</evidence>
<keyword evidence="8 10" id="KW-1133">Transmembrane helix</keyword>
<keyword evidence="9 10" id="KW-0472">Membrane</keyword>
<evidence type="ECO:0000256" key="7">
    <source>
        <dbReference type="ARBA" id="ARBA00022824"/>
    </source>
</evidence>
<keyword evidence="12" id="KW-1185">Reference proteome</keyword>
<feature type="transmembrane region" description="Helical" evidence="10">
    <location>
        <begin position="102"/>
        <end position="120"/>
    </location>
</feature>
<dbReference type="GO" id="GO:0005789">
    <property type="term" value="C:endoplasmic reticulum membrane"/>
    <property type="evidence" value="ECO:0000318"/>
    <property type="project" value="GO_Central"/>
</dbReference>
<dbReference type="GO" id="GO:0006487">
    <property type="term" value="P:protein N-linked glycosylation"/>
    <property type="evidence" value="ECO:0000318"/>
    <property type="project" value="GO_Central"/>
</dbReference>
<dbReference type="EC" id="2.4.1.-" evidence="10"/>
<dbReference type="RefSeq" id="XP_021849970.1">
    <property type="nucleotide sequence ID" value="XM_021994278.2"/>
</dbReference>
<dbReference type="GeneID" id="110789580"/>
<evidence type="ECO:0000256" key="11">
    <source>
        <dbReference type="SAM" id="MobiDB-lite"/>
    </source>
</evidence>
<keyword evidence="4 10" id="KW-0328">Glycosyltransferase</keyword>
<keyword evidence="6 10" id="KW-0812">Transmembrane</keyword>
<evidence type="ECO:0000313" key="12">
    <source>
        <dbReference type="Proteomes" id="UP000813463"/>
    </source>
</evidence>
<dbReference type="PANTHER" id="PTHR22760">
    <property type="entry name" value="GLYCOSYLTRANSFERASE"/>
    <property type="match status" value="1"/>
</dbReference>
<feature type="transmembrane region" description="Helical" evidence="10">
    <location>
        <begin position="237"/>
        <end position="260"/>
    </location>
</feature>
<protein>
    <recommendedName>
        <fullName evidence="10">Mannosyltransferase</fullName>
        <ecNumber evidence="10">2.4.1.-</ecNumber>
    </recommendedName>
</protein>
<comment type="pathway">
    <text evidence="2">Protein modification; protein glycosylation.</text>
</comment>
<comment type="subcellular location">
    <subcellularLocation>
        <location evidence="1 10">Endoplasmic reticulum membrane</location>
        <topology evidence="1 10">Multi-pass membrane protein</topology>
    </subcellularLocation>
</comment>
<keyword evidence="5" id="KW-0808">Transferase</keyword>
<reference evidence="12" key="1">
    <citation type="journal article" date="2021" name="Nat. Commun.">
        <title>Genomic analyses provide insights into spinach domestication and the genetic basis of agronomic traits.</title>
        <authorList>
            <person name="Cai X."/>
            <person name="Sun X."/>
            <person name="Xu C."/>
            <person name="Sun H."/>
            <person name="Wang X."/>
            <person name="Ge C."/>
            <person name="Zhang Z."/>
            <person name="Wang Q."/>
            <person name="Fei Z."/>
            <person name="Jiao C."/>
            <person name="Wang Q."/>
        </authorList>
    </citation>
    <scope>NUCLEOTIDE SEQUENCE [LARGE SCALE GENOMIC DNA]</scope>
    <source>
        <strain evidence="12">cv. Varoflay</strain>
    </source>
</reference>
<evidence type="ECO:0000256" key="10">
    <source>
        <dbReference type="RuleBase" id="RU363075"/>
    </source>
</evidence>
<feature type="compositionally biased region" description="Polar residues" evidence="11">
    <location>
        <begin position="1"/>
        <end position="22"/>
    </location>
</feature>
<feature type="transmembrane region" description="Helical" evidence="10">
    <location>
        <begin position="201"/>
        <end position="225"/>
    </location>
</feature>
<proteinExistence type="inferred from homology"/>
<feature type="transmembrane region" description="Helical" evidence="10">
    <location>
        <begin position="159"/>
        <end position="181"/>
    </location>
</feature>
<feature type="region of interest" description="Disordered" evidence="11">
    <location>
        <begin position="1"/>
        <end position="35"/>
    </location>
</feature>
<dbReference type="PANTHER" id="PTHR22760:SF2">
    <property type="entry name" value="ALPHA-1,2-MANNOSYLTRANSFERASE ALG9"/>
    <property type="match status" value="1"/>
</dbReference>
<feature type="transmembrane region" description="Helical" evidence="10">
    <location>
        <begin position="126"/>
        <end position="147"/>
    </location>
</feature>
<dbReference type="Proteomes" id="UP000813463">
    <property type="component" value="Chromosome 4"/>
</dbReference>
<evidence type="ECO:0000256" key="4">
    <source>
        <dbReference type="ARBA" id="ARBA00022676"/>
    </source>
</evidence>
<evidence type="ECO:0000256" key="9">
    <source>
        <dbReference type="ARBA" id="ARBA00023136"/>
    </source>
</evidence>
<gene>
    <name evidence="13" type="primary">LOC110789580</name>
</gene>
<keyword evidence="7 10" id="KW-0256">Endoplasmic reticulum</keyword>
<evidence type="ECO:0000313" key="13">
    <source>
        <dbReference type="RefSeq" id="XP_021849970.1"/>
    </source>
</evidence>
<dbReference type="AlphaFoldDB" id="A0A9R0JWS8"/>
<dbReference type="GO" id="GO:0000026">
    <property type="term" value="F:alpha-1,2-mannosyltransferase activity"/>
    <property type="evidence" value="ECO:0000318"/>
    <property type="project" value="GO_Central"/>
</dbReference>
<name>A0A9R0JWS8_SPIOL</name>
<comment type="similarity">
    <text evidence="3 10">Belongs to the glycosyltransferase 22 family.</text>
</comment>
<reference evidence="13" key="2">
    <citation type="submission" date="2025-08" db="UniProtKB">
        <authorList>
            <consortium name="RefSeq"/>
        </authorList>
    </citation>
    <scope>IDENTIFICATION</scope>
    <source>
        <tissue evidence="13">Leaf</tissue>
    </source>
</reference>
<sequence length="572" mass="64494">MATTTRQRRQQPSDQLSPSAYSKHSKPSNTGGGGGGSIGGSDGALGWGLPIFALGMLRYMSATSNIVHDCDEVFNYWEPLHFLLYKSGFQTWEYSSQYALRSYLYIIFHAIVGGPASFLFEDKVKVFYAVRLFLGLISVVTDAFLVVALSRKYGKRLGCYTLAMLCLTSGCFFASTSFLPSSFSMYAMSLATALALLEKPAMAVAVSAGGVILGWPFSVLAFLPVTFFSLRKSLKRAFVSGTVITVALLTLSAVVDHYYYKRWTSSVLNLLLYNVLGGGESHLYGVEGPLFYLRNGFNNFNFCFVLALLFPVTLLVRTLRRKYVPELLIIISPVYIWLVFMSLQPHKEERFLYPIYPLICVAASAFIESMPDFFRDRFNPNDNSALVLIAKFIRPLILGFILCVSHSRSFSLTHGYSAPLEIYKHLQYHEDAGYGSTLCVGSEWHRFPSSFFIPDYVAQVRWIDDGFRGLLPFPFNATLGGTSAAPSYFNNKNKASDKQYLQDLETCTLLVELHLKRPFAYRGSDLSTWEVVAAVPYLDREFSPPLHRSFFIPYFWQERNVFGLYKLLRRIS</sequence>
<evidence type="ECO:0000256" key="6">
    <source>
        <dbReference type="ARBA" id="ARBA00022692"/>
    </source>
</evidence>
<feature type="transmembrane region" description="Helical" evidence="10">
    <location>
        <begin position="323"/>
        <end position="343"/>
    </location>
</feature>
<dbReference type="InterPro" id="IPR005599">
    <property type="entry name" value="GPI_mannosylTrfase"/>
</dbReference>
<organism evidence="12 13">
    <name type="scientific">Spinacia oleracea</name>
    <name type="common">Spinach</name>
    <dbReference type="NCBI Taxonomy" id="3562"/>
    <lineage>
        <taxon>Eukaryota</taxon>
        <taxon>Viridiplantae</taxon>
        <taxon>Streptophyta</taxon>
        <taxon>Embryophyta</taxon>
        <taxon>Tracheophyta</taxon>
        <taxon>Spermatophyta</taxon>
        <taxon>Magnoliopsida</taxon>
        <taxon>eudicotyledons</taxon>
        <taxon>Gunneridae</taxon>
        <taxon>Pentapetalae</taxon>
        <taxon>Caryophyllales</taxon>
        <taxon>Chenopodiaceae</taxon>
        <taxon>Chenopodioideae</taxon>
        <taxon>Anserineae</taxon>
        <taxon>Spinacia</taxon>
    </lineage>
</organism>
<dbReference type="Pfam" id="PF03901">
    <property type="entry name" value="Glyco_transf_22"/>
    <property type="match status" value="1"/>
</dbReference>
<feature type="transmembrane region" description="Helical" evidence="10">
    <location>
        <begin position="299"/>
        <end position="316"/>
    </location>
</feature>
<accession>A0A9R0JWS8</accession>
<dbReference type="KEGG" id="soe:110789580"/>
<evidence type="ECO:0000256" key="2">
    <source>
        <dbReference type="ARBA" id="ARBA00004922"/>
    </source>
</evidence>